<dbReference type="InterPro" id="IPR007922">
    <property type="entry name" value="DciA-like"/>
</dbReference>
<evidence type="ECO:0000313" key="2">
    <source>
        <dbReference type="Proteomes" id="UP001595724"/>
    </source>
</evidence>
<evidence type="ECO:0000313" key="1">
    <source>
        <dbReference type="EMBL" id="MFC3658683.1"/>
    </source>
</evidence>
<dbReference type="Proteomes" id="UP001595724">
    <property type="component" value="Unassembled WGS sequence"/>
</dbReference>
<comment type="caution">
    <text evidence="1">The sequence shown here is derived from an EMBL/GenBank/DDBJ whole genome shotgun (WGS) entry which is preliminary data.</text>
</comment>
<dbReference type="EMBL" id="JBHRYF010000001">
    <property type="protein sequence ID" value="MFC3658683.1"/>
    <property type="molecule type" value="Genomic_DNA"/>
</dbReference>
<gene>
    <name evidence="1" type="ORF">ACFOM9_01155</name>
</gene>
<accession>A0ABV7UQ99</accession>
<organism evidence="1 2">
    <name type="scientific">Luteimonas notoginsengisoli</name>
    <dbReference type="NCBI Taxonomy" id="1578200"/>
    <lineage>
        <taxon>Bacteria</taxon>
        <taxon>Pseudomonadati</taxon>
        <taxon>Pseudomonadota</taxon>
        <taxon>Gammaproteobacteria</taxon>
        <taxon>Lysobacterales</taxon>
        <taxon>Lysobacteraceae</taxon>
        <taxon>Luteimonas</taxon>
    </lineage>
</organism>
<keyword evidence="2" id="KW-1185">Reference proteome</keyword>
<reference evidence="2" key="1">
    <citation type="journal article" date="2019" name="Int. J. Syst. Evol. Microbiol.">
        <title>The Global Catalogue of Microorganisms (GCM) 10K type strain sequencing project: providing services to taxonomists for standard genome sequencing and annotation.</title>
        <authorList>
            <consortium name="The Broad Institute Genomics Platform"/>
            <consortium name="The Broad Institute Genome Sequencing Center for Infectious Disease"/>
            <person name="Wu L."/>
            <person name="Ma J."/>
        </authorList>
    </citation>
    <scope>NUCLEOTIDE SEQUENCE [LARGE SCALE GENOMIC DNA]</scope>
    <source>
        <strain evidence="2">KCTC 42211</strain>
    </source>
</reference>
<proteinExistence type="predicted"/>
<name>A0ABV7UQ99_9GAMM</name>
<protein>
    <submittedName>
        <fullName evidence="1">DciA family protein</fullName>
    </submittedName>
</protein>
<sequence>MSDSRSRSSSPVPRAALEALLGDAVGGNPIRRAMWLDELDRRLSPFLPPSLAAHARLANVDGDRLVYLVDSPVWHARLRLASTGLIDAARSLGLDVTRFVVRTTRQTPGSQAPSAPATVPVSATARAAVRDALASIRGSGNEPAKDGS</sequence>
<dbReference type="Pfam" id="PF05258">
    <property type="entry name" value="DciA"/>
    <property type="match status" value="1"/>
</dbReference>
<dbReference type="RefSeq" id="WP_386705391.1">
    <property type="nucleotide sequence ID" value="NZ_JBHRYF010000001.1"/>
</dbReference>